<proteinExistence type="inferred from homology"/>
<dbReference type="Gene3D" id="3.40.50.150">
    <property type="entry name" value="Vaccinia Virus protein VP39"/>
    <property type="match status" value="1"/>
</dbReference>
<dbReference type="PANTHER" id="PTHR11579">
    <property type="entry name" value="PROTEIN-L-ISOASPARTATE O-METHYLTRANSFERASE"/>
    <property type="match status" value="1"/>
</dbReference>
<keyword evidence="4" id="KW-0489">Methyltransferase</keyword>
<accession>A0A5D9C8E0</accession>
<gene>
    <name evidence="4" type="ORF">FYJ91_08465</name>
</gene>
<evidence type="ECO:0000256" key="1">
    <source>
        <dbReference type="ARBA" id="ARBA00005369"/>
    </source>
</evidence>
<evidence type="ECO:0000256" key="3">
    <source>
        <dbReference type="ARBA" id="ARBA00030757"/>
    </source>
</evidence>
<dbReference type="AlphaFoldDB" id="A0A5D9C8E0"/>
<reference evidence="4 5" key="1">
    <citation type="submission" date="2019-08" db="EMBL/GenBank/DDBJ databases">
        <authorList>
            <person name="Wang G."/>
            <person name="Xu Z."/>
        </authorList>
    </citation>
    <scope>NUCLEOTIDE SEQUENCE [LARGE SCALE GENOMIC DNA]</scope>
    <source>
        <strain evidence="4 5">ZX</strain>
    </source>
</reference>
<evidence type="ECO:0000256" key="2">
    <source>
        <dbReference type="ARBA" id="ARBA00013346"/>
    </source>
</evidence>
<dbReference type="RefSeq" id="WP_149521819.1">
    <property type="nucleotide sequence ID" value="NZ_VTOU01000002.1"/>
</dbReference>
<dbReference type="EMBL" id="VTOU01000002">
    <property type="protein sequence ID" value="TZG27606.1"/>
    <property type="molecule type" value="Genomic_DNA"/>
</dbReference>
<comment type="similarity">
    <text evidence="1">Belongs to the methyltransferase superfamily. L-isoaspartyl/D-aspartyl protein methyltransferase family.</text>
</comment>
<keyword evidence="5" id="KW-1185">Reference proteome</keyword>
<dbReference type="Proteomes" id="UP000322077">
    <property type="component" value="Unassembled WGS sequence"/>
</dbReference>
<evidence type="ECO:0000313" key="4">
    <source>
        <dbReference type="EMBL" id="TZG27606.1"/>
    </source>
</evidence>
<organism evidence="4 5">
    <name type="scientific">Sphingomonas montanisoli</name>
    <dbReference type="NCBI Taxonomy" id="2606412"/>
    <lineage>
        <taxon>Bacteria</taxon>
        <taxon>Pseudomonadati</taxon>
        <taxon>Pseudomonadota</taxon>
        <taxon>Alphaproteobacteria</taxon>
        <taxon>Sphingomonadales</taxon>
        <taxon>Sphingomonadaceae</taxon>
        <taxon>Sphingomonas</taxon>
    </lineage>
</organism>
<dbReference type="Pfam" id="PF01135">
    <property type="entry name" value="PCMT"/>
    <property type="match status" value="1"/>
</dbReference>
<evidence type="ECO:0000313" key="5">
    <source>
        <dbReference type="Proteomes" id="UP000322077"/>
    </source>
</evidence>
<dbReference type="SUPFAM" id="SSF53335">
    <property type="entry name" value="S-adenosyl-L-methionine-dependent methyltransferases"/>
    <property type="match status" value="1"/>
</dbReference>
<protein>
    <recommendedName>
        <fullName evidence="2">Protein-L-isoaspartate O-methyltransferase</fullName>
    </recommendedName>
    <alternativeName>
        <fullName evidence="3">Protein L-isoaspartyl methyltransferase</fullName>
    </alternativeName>
</protein>
<name>A0A5D9C8E0_9SPHN</name>
<dbReference type="InterPro" id="IPR000682">
    <property type="entry name" value="PCMT"/>
</dbReference>
<sequence>MTEQNFEQLRRAMVVSQLRTTGVSDATVVAAMGQVAREGFVPADKAPLAYLDIAVPLGGGRALNPPMVTGRLLTAAEIQPGDRVLLIGAASGYTAALLIALGATVVAVEEDATLVAQGRANVPAAEWVEGPLTAGAPTSAPYDLIVVDGAIEQVPAALTDQLADGGRFVGAIVENGVVRLVAGARGGTGFGYRAFADADAVVLSGFARPRAFQF</sequence>
<dbReference type="GO" id="GO:0004719">
    <property type="term" value="F:protein-L-isoaspartate (D-aspartate) O-methyltransferase activity"/>
    <property type="evidence" value="ECO:0007669"/>
    <property type="project" value="InterPro"/>
</dbReference>
<comment type="caution">
    <text evidence="4">The sequence shown here is derived from an EMBL/GenBank/DDBJ whole genome shotgun (WGS) entry which is preliminary data.</text>
</comment>
<dbReference type="GO" id="GO:0005737">
    <property type="term" value="C:cytoplasm"/>
    <property type="evidence" value="ECO:0007669"/>
    <property type="project" value="TreeGrafter"/>
</dbReference>
<dbReference type="InterPro" id="IPR029063">
    <property type="entry name" value="SAM-dependent_MTases_sf"/>
</dbReference>
<dbReference type="GO" id="GO:0032259">
    <property type="term" value="P:methylation"/>
    <property type="evidence" value="ECO:0007669"/>
    <property type="project" value="UniProtKB-KW"/>
</dbReference>
<keyword evidence="4" id="KW-0808">Transferase</keyword>
<dbReference type="PANTHER" id="PTHR11579:SF18">
    <property type="entry name" value="PROTEIN-L-ISOASPARTATE O-METHYLTRANSFERASE"/>
    <property type="match status" value="1"/>
</dbReference>